<protein>
    <recommendedName>
        <fullName evidence="3">DUF1359 domain-containing protein</fullName>
    </recommendedName>
</protein>
<dbReference type="InterPro" id="IPR010772">
    <property type="entry name" value="DUF1359"/>
</dbReference>
<evidence type="ECO:0000313" key="2">
    <source>
        <dbReference type="Proteomes" id="UP000028594"/>
    </source>
</evidence>
<dbReference type="RefSeq" id="WP_038603609.1">
    <property type="nucleotide sequence ID" value="NZ_CP009054.1"/>
</dbReference>
<gene>
    <name evidence="1" type="ORF">NCDO2118_1667</name>
</gene>
<evidence type="ECO:0000313" key="1">
    <source>
        <dbReference type="EMBL" id="AII13131.1"/>
    </source>
</evidence>
<dbReference type="EMBL" id="CP009054">
    <property type="protein sequence ID" value="AII13131.1"/>
    <property type="molecule type" value="Genomic_DNA"/>
</dbReference>
<dbReference type="Proteomes" id="UP000028594">
    <property type="component" value="Chromosome"/>
</dbReference>
<sequence>MSQEITVDFSEQIAKVQTKIERLERLKSIMLKIRKNALEHYKNNDVLLTDKVGLNLSGVAQCSFNASVATLIPLLEQNIEYNTALINELAKELGIEVE</sequence>
<dbReference type="KEGG" id="llx:NCDO2118_1667"/>
<dbReference type="AlphaFoldDB" id="A0ABC8A7E8"/>
<organism evidence="1 2">
    <name type="scientific">Lactococcus lactis subsp. lactis NCDO 2118</name>
    <dbReference type="NCBI Taxonomy" id="1117941"/>
    <lineage>
        <taxon>Bacteria</taxon>
        <taxon>Bacillati</taxon>
        <taxon>Bacillota</taxon>
        <taxon>Bacilli</taxon>
        <taxon>Lactobacillales</taxon>
        <taxon>Streptococcaceae</taxon>
        <taxon>Lactococcus</taxon>
    </lineage>
</organism>
<evidence type="ECO:0008006" key="3">
    <source>
        <dbReference type="Google" id="ProtNLM"/>
    </source>
</evidence>
<accession>A0ABC8A7E8</accession>
<name>A0ABC8A7E8_LACLL</name>
<reference evidence="1 2" key="1">
    <citation type="submission" date="2014-07" db="EMBL/GenBank/DDBJ databases">
        <title>Genome sequence of Lactococcus lactis subsp. lactis NCDO 2118, a GABA-producing strain.</title>
        <authorList>
            <person name="Oliveira L.C."/>
            <person name="Saraiva T.D.L."/>
            <person name="Soares S.C."/>
            <person name="Ramos R.T.J."/>
            <person name="Sa P.H.C.G."/>
            <person name="Carneiro A.R."/>
            <person name="Miranda F."/>
            <person name="Freire M."/>
            <person name="Renan W."/>
            <person name="Oliveira A.F.Jr."/>
            <person name="Santos A.R."/>
            <person name="Pinto A.C."/>
            <person name="Souza B.M."/>
            <person name="Castro C.P."/>
            <person name="Diniz C.A.A."/>
            <person name="Rocha C.S."/>
            <person name="Mariano D.C.B."/>
            <person name="Aguiar E.L."/>
            <person name="Folador E.L."/>
            <person name="Barbosa E.G.V."/>
            <person name="Aburjaile F.F."/>
            <person name="Goncalves L.A."/>
            <person name="Guimaraes L.C."/>
            <person name="Azevedo M.S.P."/>
            <person name="Agresti P.C.M."/>
            <person name="Faria R.F."/>
            <person name="Tiwari S."/>
            <person name="Almeida S.S."/>
            <person name="Hassan S.S."/>
            <person name="Pereira V.B."/>
            <person name="Abreu V.A.C."/>
            <person name="Pereira U.P."/>
            <person name="Dorella F.A."/>
            <person name="Carvalho A.F."/>
            <person name="Pereira F.L."/>
            <person name="Leal C.A.G."/>
            <person name="Figueiredo H.C.P."/>
            <person name="Silva A."/>
            <person name="Miyoshi A."/>
            <person name="Azevedo V."/>
        </authorList>
    </citation>
    <scope>NUCLEOTIDE SEQUENCE [LARGE SCALE GENOMIC DNA]</scope>
    <source>
        <strain evidence="1 2">NCDO 2118</strain>
    </source>
</reference>
<proteinExistence type="predicted"/>
<dbReference type="Pfam" id="PF07097">
    <property type="entry name" value="DUF1359"/>
    <property type="match status" value="1"/>
</dbReference>